<feature type="compositionally biased region" description="Polar residues" evidence="1">
    <location>
        <begin position="15"/>
        <end position="31"/>
    </location>
</feature>
<dbReference type="HOGENOM" id="CLU_2275986_0_0_11"/>
<dbReference type="AlphaFoldDB" id="G2PBR1"/>
<gene>
    <name evidence="2" type="ORF">Strvi_1230</name>
</gene>
<proteinExistence type="predicted"/>
<dbReference type="Proteomes" id="UP000008703">
    <property type="component" value="Chromosome"/>
</dbReference>
<organism evidence="2 3">
    <name type="scientific">Streptomyces violaceusniger (strain Tu 4113)</name>
    <dbReference type="NCBI Taxonomy" id="653045"/>
    <lineage>
        <taxon>Bacteria</taxon>
        <taxon>Bacillati</taxon>
        <taxon>Actinomycetota</taxon>
        <taxon>Actinomycetes</taxon>
        <taxon>Kitasatosporales</taxon>
        <taxon>Streptomycetaceae</taxon>
        <taxon>Streptomyces</taxon>
        <taxon>Streptomyces violaceusniger group</taxon>
    </lineage>
</organism>
<feature type="compositionally biased region" description="Basic and acidic residues" evidence="1">
    <location>
        <begin position="37"/>
        <end position="46"/>
    </location>
</feature>
<evidence type="ECO:0000313" key="2">
    <source>
        <dbReference type="EMBL" id="AEM80983.1"/>
    </source>
</evidence>
<evidence type="ECO:0000313" key="3">
    <source>
        <dbReference type="Proteomes" id="UP000008703"/>
    </source>
</evidence>
<sequence>MSIATPAADVPLSFHWTTQKSSPTRSETKANAQLGDQLEHPGRRFPDGGLPAHGVLAGVQMEHRVGCVEPGDPVGIAGLPARVVALEQITGGSGHVWPPVHG</sequence>
<dbReference type="EMBL" id="CP002994">
    <property type="protein sequence ID" value="AEM80983.1"/>
    <property type="molecule type" value="Genomic_DNA"/>
</dbReference>
<feature type="region of interest" description="Disordered" evidence="1">
    <location>
        <begin position="1"/>
        <end position="51"/>
    </location>
</feature>
<reference evidence="2" key="1">
    <citation type="submission" date="2011-08" db="EMBL/GenBank/DDBJ databases">
        <title>Complete sequence of chromosome of Streptomyces violaceusniger Tu 4113.</title>
        <authorList>
            <consortium name="US DOE Joint Genome Institute"/>
            <person name="Lucas S."/>
            <person name="Han J."/>
            <person name="Lapidus A."/>
            <person name="Cheng J.-F."/>
            <person name="Goodwin L."/>
            <person name="Pitluck S."/>
            <person name="Peters L."/>
            <person name="Ivanova N."/>
            <person name="Daligault H."/>
            <person name="Detter J.C."/>
            <person name="Han C."/>
            <person name="Tapia R."/>
            <person name="Land M."/>
            <person name="Hauser L."/>
            <person name="Kyrpides N."/>
            <person name="Ivanova N."/>
            <person name="Pagani I."/>
            <person name="Hagen A."/>
            <person name="Katz L."/>
            <person name="Fiedler H.-P."/>
            <person name="Keasling J."/>
            <person name="Fortman J."/>
            <person name="Woyke T."/>
        </authorList>
    </citation>
    <scope>NUCLEOTIDE SEQUENCE [LARGE SCALE GENOMIC DNA]</scope>
    <source>
        <strain evidence="2">Tu 4113</strain>
    </source>
</reference>
<name>G2PBR1_STRV4</name>
<protein>
    <submittedName>
        <fullName evidence="2">Uncharacterized protein</fullName>
    </submittedName>
</protein>
<accession>G2PBR1</accession>
<dbReference type="KEGG" id="svl:Strvi_1230"/>
<keyword evidence="3" id="KW-1185">Reference proteome</keyword>
<evidence type="ECO:0000256" key="1">
    <source>
        <dbReference type="SAM" id="MobiDB-lite"/>
    </source>
</evidence>